<gene>
    <name evidence="1" type="ORF">Pla133_27120</name>
</gene>
<dbReference type="EMBL" id="CP036287">
    <property type="protein sequence ID" value="QDU67624.1"/>
    <property type="molecule type" value="Genomic_DNA"/>
</dbReference>
<evidence type="ECO:0000313" key="1">
    <source>
        <dbReference type="EMBL" id="QDU67624.1"/>
    </source>
</evidence>
<dbReference type="AlphaFoldDB" id="A0A518BKX3"/>
<organism evidence="1 2">
    <name type="scientific">Engelhardtia mirabilis</name>
    <dbReference type="NCBI Taxonomy" id="2528011"/>
    <lineage>
        <taxon>Bacteria</taxon>
        <taxon>Pseudomonadati</taxon>
        <taxon>Planctomycetota</taxon>
        <taxon>Planctomycetia</taxon>
        <taxon>Planctomycetia incertae sedis</taxon>
        <taxon>Engelhardtia</taxon>
    </lineage>
</organism>
<evidence type="ECO:0008006" key="3">
    <source>
        <dbReference type="Google" id="ProtNLM"/>
    </source>
</evidence>
<proteinExistence type="predicted"/>
<reference evidence="1 2" key="1">
    <citation type="submission" date="2019-02" db="EMBL/GenBank/DDBJ databases">
        <title>Deep-cultivation of Planctomycetes and their phenomic and genomic characterization uncovers novel biology.</title>
        <authorList>
            <person name="Wiegand S."/>
            <person name="Jogler M."/>
            <person name="Boedeker C."/>
            <person name="Pinto D."/>
            <person name="Vollmers J."/>
            <person name="Rivas-Marin E."/>
            <person name="Kohn T."/>
            <person name="Peeters S.H."/>
            <person name="Heuer A."/>
            <person name="Rast P."/>
            <person name="Oberbeckmann S."/>
            <person name="Bunk B."/>
            <person name="Jeske O."/>
            <person name="Meyerdierks A."/>
            <person name="Storesund J.E."/>
            <person name="Kallscheuer N."/>
            <person name="Luecker S."/>
            <person name="Lage O.M."/>
            <person name="Pohl T."/>
            <person name="Merkel B.J."/>
            <person name="Hornburger P."/>
            <person name="Mueller R.-W."/>
            <person name="Bruemmer F."/>
            <person name="Labrenz M."/>
            <person name="Spormann A.M."/>
            <person name="Op den Camp H."/>
            <person name="Overmann J."/>
            <person name="Amann R."/>
            <person name="Jetten M.S.M."/>
            <person name="Mascher T."/>
            <person name="Medema M.H."/>
            <person name="Devos D.P."/>
            <person name="Kaster A.-K."/>
            <person name="Ovreas L."/>
            <person name="Rohde M."/>
            <person name="Galperin M.Y."/>
            <person name="Jogler C."/>
        </authorList>
    </citation>
    <scope>NUCLEOTIDE SEQUENCE [LARGE SCALE GENOMIC DNA]</scope>
    <source>
        <strain evidence="1 2">Pla133</strain>
    </source>
</reference>
<dbReference type="KEGG" id="pbap:Pla133_27120"/>
<dbReference type="InterPro" id="IPR018707">
    <property type="entry name" value="LpxR"/>
</dbReference>
<protein>
    <recommendedName>
        <fullName evidence="3">DUF2219 domain-containing protein</fullName>
    </recommendedName>
</protein>
<keyword evidence="2" id="KW-1185">Reference proteome</keyword>
<dbReference type="Gene3D" id="2.40.128.140">
    <property type="entry name" value="Outer membrane protein"/>
    <property type="match status" value="1"/>
</dbReference>
<dbReference type="InterPro" id="IPR037107">
    <property type="entry name" value="Put_OMP_sf"/>
</dbReference>
<dbReference type="Proteomes" id="UP000316921">
    <property type="component" value="Chromosome"/>
</dbReference>
<evidence type="ECO:0000313" key="2">
    <source>
        <dbReference type="Proteomes" id="UP000316921"/>
    </source>
</evidence>
<name>A0A518BKX3_9BACT</name>
<accession>A0A518BKX3</accession>
<dbReference type="Pfam" id="PF09982">
    <property type="entry name" value="LpxR"/>
    <property type="match status" value="1"/>
</dbReference>
<sequence length="310" mass="35111">MREENDLFSSGAGRDRAYSQGLLLGWEADPEGSLGRGAAAVLSPLGFLDPLPDESEPDVEHERTLRVFLEQRIYNPRDLDSMDFVPDERPYAGILQLGATARHARLDPDAARRRDWLYAFELALGVTGDWSLGEIAQRGVHYVLGEADAAGWQYQVEEEVIVQTAWDLRNRTLYGRLGAAEFDLVSGARLELGTAFTNGQLGVEARGGHNLSRNDRPWLGLTDDFAIWVSSGVNLRHALYDITIDGSLWNDDPQISLTREESIWQWWFGLTTRWRGFTLGYRFLRQQKEYAQELGPHDWGTIALGYRYSF</sequence>